<dbReference type="Pfam" id="PF01343">
    <property type="entry name" value="Peptidase_S49"/>
    <property type="match status" value="2"/>
</dbReference>
<dbReference type="EMBL" id="JADGIK010000002">
    <property type="protein sequence ID" value="MBF0596510.1"/>
    <property type="molecule type" value="Genomic_DNA"/>
</dbReference>
<keyword evidence="8" id="KW-0812">Transmembrane</keyword>
<feature type="active site" description="Nucleophile" evidence="7">
    <location>
        <position position="388"/>
    </location>
</feature>
<comment type="similarity">
    <text evidence="2">Belongs to the peptidase S49 family.</text>
</comment>
<keyword evidence="3" id="KW-0645">Protease</keyword>
<dbReference type="PANTHER" id="PTHR33209">
    <property type="entry name" value="PROTEASE 4"/>
    <property type="match status" value="1"/>
</dbReference>
<evidence type="ECO:0000256" key="7">
    <source>
        <dbReference type="PIRSR" id="PIRSR001217-1"/>
    </source>
</evidence>
<sequence length="589" mass="65418">MKNFLGRVLSTIVGNIATFSIFGLLLFALIIISSISSVKPSVKKGSVLELTFEEPILESSMDQEVSVFSISTPSTFYLDNILKAIENAKTDDNIKGISLKVENFKGGLTQASEVRKALEDFKTSGKFVYSYSNNSTQLSYYINSVADSVFQNPLGGVLLQGMSSEVMFFKNAGDKYGVDFQVIRYGEFKSAVEPYFRTDLSEENKLQLNVMLGDIWNNISKDIAKSRKITDNNFQTITDSLYSYIPEVGKKHRIFDQIIQESEYDDFIFKKLNLETNKSKINSEILAKYTIGVEDYYNTLNSNDNSNKIAVLYASGTITEGDGFDGIQSKTYVKAIREIEKNKNIKALVLRVNSPGGSANASEEILFELSRLKKTMPIVVSFGDVAASGGYYIAQDSDKIFAQPNTITGSIGVFGMIPNAKELVNSFGVTTDVVKTNANADQLKSIFNPLSDDATRLMQKSVVLVYEKFVNHVAKNRKMTFDQVNKIGGGRVWSGTSAKEIGLIDEFGGLNNALAEAAKLAKIESYSTESFPKRKDSFEELMEKIQGNNIKARIQSELGTDAAKIFQELKIMNEQKGIQARMPFEVKIY</sequence>
<feature type="transmembrane region" description="Helical" evidence="8">
    <location>
        <begin position="12"/>
        <end position="35"/>
    </location>
</feature>
<evidence type="ECO:0000259" key="9">
    <source>
        <dbReference type="Pfam" id="PF01343"/>
    </source>
</evidence>
<dbReference type="AlphaFoldDB" id="A0A8J7G5J1"/>
<proteinExistence type="inferred from homology"/>
<dbReference type="InterPro" id="IPR047272">
    <property type="entry name" value="S49_SppA_C"/>
</dbReference>
<dbReference type="Gene3D" id="3.90.226.10">
    <property type="entry name" value="2-enoyl-CoA Hydratase, Chain A, domain 1"/>
    <property type="match status" value="2"/>
</dbReference>
<evidence type="ECO:0000256" key="4">
    <source>
        <dbReference type="ARBA" id="ARBA00022801"/>
    </source>
</evidence>
<evidence type="ECO:0000256" key="5">
    <source>
        <dbReference type="ARBA" id="ARBA00022825"/>
    </source>
</evidence>
<dbReference type="InterPro" id="IPR029045">
    <property type="entry name" value="ClpP/crotonase-like_dom_sf"/>
</dbReference>
<evidence type="ECO:0000256" key="3">
    <source>
        <dbReference type="ARBA" id="ARBA00022670"/>
    </source>
</evidence>
<feature type="domain" description="Peptidase S49" evidence="9">
    <location>
        <begin position="372"/>
        <end position="523"/>
    </location>
</feature>
<evidence type="ECO:0000256" key="8">
    <source>
        <dbReference type="SAM" id="Phobius"/>
    </source>
</evidence>
<dbReference type="InterPro" id="IPR004634">
    <property type="entry name" value="Pept_S49_pIV"/>
</dbReference>
<name>A0A8J7G5J1_9FLAO</name>
<evidence type="ECO:0000313" key="10">
    <source>
        <dbReference type="EMBL" id="MBF0596510.1"/>
    </source>
</evidence>
<accession>A0A8J7G5J1</accession>
<gene>
    <name evidence="10" type="primary">sppA</name>
    <name evidence="10" type="ORF">IM532_03380</name>
</gene>
<dbReference type="PANTHER" id="PTHR33209:SF1">
    <property type="entry name" value="PEPTIDASE S49 DOMAIN-CONTAINING PROTEIN"/>
    <property type="match status" value="1"/>
</dbReference>
<dbReference type="Proteomes" id="UP000608754">
    <property type="component" value="Unassembled WGS sequence"/>
</dbReference>
<dbReference type="InterPro" id="IPR002142">
    <property type="entry name" value="Peptidase_S49"/>
</dbReference>
<dbReference type="RefSeq" id="WP_194182044.1">
    <property type="nucleotide sequence ID" value="NZ_JADGIK010000002.1"/>
</dbReference>
<dbReference type="NCBIfam" id="TIGR00705">
    <property type="entry name" value="SppA_67K"/>
    <property type="match status" value="1"/>
</dbReference>
<reference evidence="10" key="1">
    <citation type="submission" date="2020-10" db="EMBL/GenBank/DDBJ databases">
        <authorList>
            <person name="Lu T."/>
            <person name="Wang Q."/>
            <person name="Han X."/>
        </authorList>
    </citation>
    <scope>NUCLEOTIDE SEQUENCE</scope>
    <source>
        <strain evidence="10">WQ 117</strain>
    </source>
</reference>
<keyword evidence="4" id="KW-0378">Hydrolase</keyword>
<dbReference type="InterPro" id="IPR004635">
    <property type="entry name" value="Pept_S49_SppA"/>
</dbReference>
<organism evidence="10 11">
    <name type="scientific">Faecalibacter rhinopitheci</name>
    <dbReference type="NCBI Taxonomy" id="2779678"/>
    <lineage>
        <taxon>Bacteria</taxon>
        <taxon>Pseudomonadati</taxon>
        <taxon>Bacteroidota</taxon>
        <taxon>Flavobacteriia</taxon>
        <taxon>Flavobacteriales</taxon>
        <taxon>Weeksellaceae</taxon>
        <taxon>Faecalibacter</taxon>
    </lineage>
</organism>
<dbReference type="GO" id="GO:0016020">
    <property type="term" value="C:membrane"/>
    <property type="evidence" value="ECO:0007669"/>
    <property type="project" value="UniProtKB-SubCell"/>
</dbReference>
<comment type="subcellular location">
    <subcellularLocation>
        <location evidence="1">Membrane</location>
    </subcellularLocation>
</comment>
<dbReference type="GO" id="GO:0006465">
    <property type="term" value="P:signal peptide processing"/>
    <property type="evidence" value="ECO:0007669"/>
    <property type="project" value="InterPro"/>
</dbReference>
<dbReference type="CDD" id="cd07023">
    <property type="entry name" value="S49_Sppa_N_C"/>
    <property type="match status" value="1"/>
</dbReference>
<evidence type="ECO:0000256" key="2">
    <source>
        <dbReference type="ARBA" id="ARBA00008683"/>
    </source>
</evidence>
<dbReference type="SUPFAM" id="SSF52096">
    <property type="entry name" value="ClpP/crotonase"/>
    <property type="match status" value="2"/>
</dbReference>
<keyword evidence="11" id="KW-1185">Reference proteome</keyword>
<keyword evidence="6 8" id="KW-0472">Membrane</keyword>
<comment type="caution">
    <text evidence="10">The sequence shown here is derived from an EMBL/GenBank/DDBJ whole genome shotgun (WGS) entry which is preliminary data.</text>
</comment>
<dbReference type="CDD" id="cd07018">
    <property type="entry name" value="S49_SppA_67K_type"/>
    <property type="match status" value="1"/>
</dbReference>
<evidence type="ECO:0000256" key="1">
    <source>
        <dbReference type="ARBA" id="ARBA00004370"/>
    </source>
</evidence>
<evidence type="ECO:0000313" key="11">
    <source>
        <dbReference type="Proteomes" id="UP000608754"/>
    </source>
</evidence>
<keyword evidence="5" id="KW-0720">Serine protease</keyword>
<evidence type="ECO:0000256" key="6">
    <source>
        <dbReference type="ARBA" id="ARBA00023136"/>
    </source>
</evidence>
<protein>
    <submittedName>
        <fullName evidence="10">Signal peptide peptidase SppA</fullName>
    </submittedName>
</protein>
<dbReference type="Gene3D" id="6.20.330.10">
    <property type="match status" value="1"/>
</dbReference>
<keyword evidence="8" id="KW-1133">Transmembrane helix</keyword>
<dbReference type="PIRSF" id="PIRSF001217">
    <property type="entry name" value="Protease_4_SppA"/>
    <property type="match status" value="1"/>
</dbReference>
<feature type="active site" description="Proton donor/acceptor" evidence="7">
    <location>
        <position position="189"/>
    </location>
</feature>
<dbReference type="InterPro" id="IPR047217">
    <property type="entry name" value="S49_SppA_67K_type_N"/>
</dbReference>
<dbReference type="NCBIfam" id="TIGR00706">
    <property type="entry name" value="SppA_dom"/>
    <property type="match status" value="1"/>
</dbReference>
<dbReference type="GO" id="GO:0008236">
    <property type="term" value="F:serine-type peptidase activity"/>
    <property type="evidence" value="ECO:0007669"/>
    <property type="project" value="UniProtKB-KW"/>
</dbReference>
<feature type="domain" description="Peptidase S49" evidence="9">
    <location>
        <begin position="121"/>
        <end position="259"/>
    </location>
</feature>